<keyword evidence="3" id="KW-1185">Reference proteome</keyword>
<gene>
    <name evidence="2" type="ORF">EAE98_006435</name>
</gene>
<accession>A0ABQ7IKW7</accession>
<dbReference type="RefSeq" id="XP_038809848.1">
    <property type="nucleotide sequence ID" value="XM_038954058.1"/>
</dbReference>
<sequence length="68" mass="7439">MAPSLFLIQRALLSLSGSASLSELNIQNLFRMDGSLLRIHCFDNGPTANKYLSLHAINEAFDAAISRC</sequence>
<comment type="caution">
    <text evidence="2">The sequence shown here is derived from an EMBL/GenBank/DDBJ whole genome shotgun (WGS) entry which is preliminary data.</text>
</comment>
<evidence type="ECO:0000313" key="2">
    <source>
        <dbReference type="EMBL" id="KAF7927051.1"/>
    </source>
</evidence>
<evidence type="ECO:0000256" key="1">
    <source>
        <dbReference type="SAM" id="SignalP"/>
    </source>
</evidence>
<proteinExistence type="predicted"/>
<feature type="chain" id="PRO_5046537845" evidence="1">
    <location>
        <begin position="22"/>
        <end position="68"/>
    </location>
</feature>
<name>A0ABQ7IKW7_9HELO</name>
<dbReference type="GeneID" id="62233209"/>
<protein>
    <submittedName>
        <fullName evidence="2">Uncharacterized protein</fullName>
    </submittedName>
</protein>
<reference evidence="2 3" key="1">
    <citation type="journal article" date="2020" name="Genome Biol. Evol.">
        <title>Comparative genomics of Sclerotiniaceae.</title>
        <authorList>
            <person name="Valero Jimenez C.A."/>
            <person name="Steentjes M."/>
            <person name="Scholten O.E."/>
            <person name="Van Kan J.A.L."/>
        </authorList>
    </citation>
    <scope>NUCLEOTIDE SEQUENCE [LARGE SCALE GENOMIC DNA]</scope>
    <source>
        <strain evidence="2 3">B1</strain>
    </source>
</reference>
<organism evidence="2 3">
    <name type="scientific">Botrytis deweyae</name>
    <dbReference type="NCBI Taxonomy" id="2478750"/>
    <lineage>
        <taxon>Eukaryota</taxon>
        <taxon>Fungi</taxon>
        <taxon>Dikarya</taxon>
        <taxon>Ascomycota</taxon>
        <taxon>Pezizomycotina</taxon>
        <taxon>Leotiomycetes</taxon>
        <taxon>Helotiales</taxon>
        <taxon>Sclerotiniaceae</taxon>
        <taxon>Botrytis</taxon>
    </lineage>
</organism>
<feature type="signal peptide" evidence="1">
    <location>
        <begin position="1"/>
        <end position="21"/>
    </location>
</feature>
<dbReference type="EMBL" id="RCSX01000013">
    <property type="protein sequence ID" value="KAF7927051.1"/>
    <property type="molecule type" value="Genomic_DNA"/>
</dbReference>
<keyword evidence="1" id="KW-0732">Signal</keyword>
<dbReference type="Proteomes" id="UP000783213">
    <property type="component" value="Unassembled WGS sequence"/>
</dbReference>
<evidence type="ECO:0000313" key="3">
    <source>
        <dbReference type="Proteomes" id="UP000783213"/>
    </source>
</evidence>